<gene>
    <name evidence="2" type="ORF">CC78DRAFT_536369</name>
</gene>
<accession>A0A9P4K313</accession>
<name>A0A9P4K313_9PLEO</name>
<sequence>MTLLTLTNTTHQKDSGATQLSLAPNPSQNSQDIRVIFPSDENGYRITTAVVPPGSKWHAGVHWHEDYDEVMRVKKGRAKIRLGSTYRVVGPDDGEVLIPKFMVHDVMRADVDAKPSESDDEELWLEEWSEPVDGSKELFFRHVFSIMTDKEKFGWKMPLQLLLTLMYTDGYLLIVPGPAKWYVTHGLYAALKPVARWFGLKPFYEEYTPERLQDVASKLESNRFKKE</sequence>
<protein>
    <submittedName>
        <fullName evidence="2">Uncharacterized protein</fullName>
    </submittedName>
</protein>
<dbReference type="InterPro" id="IPR014710">
    <property type="entry name" value="RmlC-like_jellyroll"/>
</dbReference>
<dbReference type="EMBL" id="ML986680">
    <property type="protein sequence ID" value="KAF2260495.1"/>
    <property type="molecule type" value="Genomic_DNA"/>
</dbReference>
<evidence type="ECO:0000313" key="2">
    <source>
        <dbReference type="EMBL" id="KAF2260495.1"/>
    </source>
</evidence>
<dbReference type="OrthoDB" id="504210at2759"/>
<dbReference type="SUPFAM" id="SSF51182">
    <property type="entry name" value="RmlC-like cupins"/>
    <property type="match status" value="1"/>
</dbReference>
<keyword evidence="3" id="KW-1185">Reference proteome</keyword>
<reference evidence="3" key="1">
    <citation type="journal article" date="2020" name="Stud. Mycol.">
        <title>101 Dothideomycetes genomes: A test case for predicting lifestyles and emergence of pathogens.</title>
        <authorList>
            <person name="Haridas S."/>
            <person name="Albert R."/>
            <person name="Binder M."/>
            <person name="Bloem J."/>
            <person name="LaButti K."/>
            <person name="Salamov A."/>
            <person name="Andreopoulos B."/>
            <person name="Baker S."/>
            <person name="Barry K."/>
            <person name="Bills G."/>
            <person name="Bluhm B."/>
            <person name="Cannon C."/>
            <person name="Castanera R."/>
            <person name="Culley D."/>
            <person name="Daum C."/>
            <person name="Ezra D."/>
            <person name="Gonzalez J."/>
            <person name="Henrissat B."/>
            <person name="Kuo A."/>
            <person name="Liang C."/>
            <person name="Lipzen A."/>
            <person name="Lutzoni F."/>
            <person name="Magnuson J."/>
            <person name="Mondo S."/>
            <person name="Nolan M."/>
            <person name="Ohm R."/>
            <person name="Pangilinan J."/>
            <person name="Park H.-J."/>
            <person name="Ramirez L."/>
            <person name="Alfaro M."/>
            <person name="Sun H."/>
            <person name="Tritt A."/>
            <person name="Yoshinaga Y."/>
            <person name="Zwiers L.-H."/>
            <person name="Turgeon B."/>
            <person name="Goodwin S."/>
            <person name="Spatafora J."/>
            <person name="Crous P."/>
            <person name="Grigoriev I."/>
        </authorList>
    </citation>
    <scope>NUCLEOTIDE SEQUENCE [LARGE SCALE GENOMIC DNA]</scope>
    <source>
        <strain evidence="3">CBS 304.66</strain>
    </source>
</reference>
<dbReference type="AlphaFoldDB" id="A0A9P4K313"/>
<evidence type="ECO:0000256" key="1">
    <source>
        <dbReference type="SAM" id="MobiDB-lite"/>
    </source>
</evidence>
<dbReference type="Gene3D" id="2.60.120.10">
    <property type="entry name" value="Jelly Rolls"/>
    <property type="match status" value="1"/>
</dbReference>
<feature type="region of interest" description="Disordered" evidence="1">
    <location>
        <begin position="1"/>
        <end position="30"/>
    </location>
</feature>
<proteinExistence type="predicted"/>
<organism evidence="2 3">
    <name type="scientific">Lojkania enalia</name>
    <dbReference type="NCBI Taxonomy" id="147567"/>
    <lineage>
        <taxon>Eukaryota</taxon>
        <taxon>Fungi</taxon>
        <taxon>Dikarya</taxon>
        <taxon>Ascomycota</taxon>
        <taxon>Pezizomycotina</taxon>
        <taxon>Dothideomycetes</taxon>
        <taxon>Pleosporomycetidae</taxon>
        <taxon>Pleosporales</taxon>
        <taxon>Pleosporales incertae sedis</taxon>
        <taxon>Lojkania</taxon>
    </lineage>
</organism>
<comment type="caution">
    <text evidence="2">The sequence shown here is derived from an EMBL/GenBank/DDBJ whole genome shotgun (WGS) entry which is preliminary data.</text>
</comment>
<dbReference type="Proteomes" id="UP000800093">
    <property type="component" value="Unassembled WGS sequence"/>
</dbReference>
<dbReference type="InterPro" id="IPR011051">
    <property type="entry name" value="RmlC_Cupin_sf"/>
</dbReference>
<evidence type="ECO:0000313" key="3">
    <source>
        <dbReference type="Proteomes" id="UP000800093"/>
    </source>
</evidence>